<name>A0A9P6CRQ9_9AGAR</name>
<dbReference type="EMBL" id="MU156083">
    <property type="protein sequence ID" value="KAF9470304.1"/>
    <property type="molecule type" value="Genomic_DNA"/>
</dbReference>
<evidence type="ECO:0000313" key="2">
    <source>
        <dbReference type="EMBL" id="KAF9470304.1"/>
    </source>
</evidence>
<comment type="caution">
    <text evidence="2">The sequence shown here is derived from an EMBL/GenBank/DDBJ whole genome shotgun (WGS) entry which is preliminary data.</text>
</comment>
<feature type="compositionally biased region" description="Polar residues" evidence="1">
    <location>
        <begin position="42"/>
        <end position="52"/>
    </location>
</feature>
<reference evidence="2" key="1">
    <citation type="submission" date="2020-11" db="EMBL/GenBank/DDBJ databases">
        <authorList>
            <consortium name="DOE Joint Genome Institute"/>
            <person name="Ahrendt S."/>
            <person name="Riley R."/>
            <person name="Andreopoulos W."/>
            <person name="Labutti K."/>
            <person name="Pangilinan J."/>
            <person name="Ruiz-Duenas F.J."/>
            <person name="Barrasa J.M."/>
            <person name="Sanchez-Garcia M."/>
            <person name="Camarero S."/>
            <person name="Miyauchi S."/>
            <person name="Serrano A."/>
            <person name="Linde D."/>
            <person name="Babiker R."/>
            <person name="Drula E."/>
            <person name="Ayuso-Fernandez I."/>
            <person name="Pacheco R."/>
            <person name="Padilla G."/>
            <person name="Ferreira P."/>
            <person name="Barriuso J."/>
            <person name="Kellner H."/>
            <person name="Castanera R."/>
            <person name="Alfaro M."/>
            <person name="Ramirez L."/>
            <person name="Pisabarro A.G."/>
            <person name="Kuo A."/>
            <person name="Tritt A."/>
            <person name="Lipzen A."/>
            <person name="He G."/>
            <person name="Yan M."/>
            <person name="Ng V."/>
            <person name="Cullen D."/>
            <person name="Martin F."/>
            <person name="Rosso M.-N."/>
            <person name="Henrissat B."/>
            <person name="Hibbett D."/>
            <person name="Martinez A.T."/>
            <person name="Grigoriev I.V."/>
        </authorList>
    </citation>
    <scope>NUCLEOTIDE SEQUENCE</scope>
    <source>
        <strain evidence="2">CIRM-BRFM 674</strain>
    </source>
</reference>
<feature type="compositionally biased region" description="Basic and acidic residues" evidence="1">
    <location>
        <begin position="24"/>
        <end position="40"/>
    </location>
</feature>
<sequence length="184" mass="20066">MLLNDDVYSPPLSISVSSRISVVEQKKGGGKRDRLKDGRNLQHLSNPSSVPAGSSPLPHPPSPTFLAPTLVPDARPRPSSFPKNATRIPRWRGGTKLGRVAKVGPHPSLEGREVLRVMQDSAGHIPQSKGVAHGSEKGGSEGLVVVEAQHQRRLNVVDVEFRRIPESADWMGSPGREVQFRRRC</sequence>
<dbReference type="Proteomes" id="UP000807469">
    <property type="component" value="Unassembled WGS sequence"/>
</dbReference>
<dbReference type="AlphaFoldDB" id="A0A9P6CRQ9"/>
<keyword evidence="3" id="KW-1185">Reference proteome</keyword>
<proteinExistence type="predicted"/>
<evidence type="ECO:0000256" key="1">
    <source>
        <dbReference type="SAM" id="MobiDB-lite"/>
    </source>
</evidence>
<organism evidence="2 3">
    <name type="scientific">Pholiota conissans</name>
    <dbReference type="NCBI Taxonomy" id="109636"/>
    <lineage>
        <taxon>Eukaryota</taxon>
        <taxon>Fungi</taxon>
        <taxon>Dikarya</taxon>
        <taxon>Basidiomycota</taxon>
        <taxon>Agaricomycotina</taxon>
        <taxon>Agaricomycetes</taxon>
        <taxon>Agaricomycetidae</taxon>
        <taxon>Agaricales</taxon>
        <taxon>Agaricineae</taxon>
        <taxon>Strophariaceae</taxon>
        <taxon>Pholiota</taxon>
    </lineage>
</organism>
<gene>
    <name evidence="2" type="ORF">BDN70DRAFT_939830</name>
</gene>
<feature type="region of interest" description="Disordered" evidence="1">
    <location>
        <begin position="22"/>
        <end position="106"/>
    </location>
</feature>
<accession>A0A9P6CRQ9</accession>
<protein>
    <submittedName>
        <fullName evidence="2">Uncharacterized protein</fullName>
    </submittedName>
</protein>
<evidence type="ECO:0000313" key="3">
    <source>
        <dbReference type="Proteomes" id="UP000807469"/>
    </source>
</evidence>